<proteinExistence type="predicted"/>
<name>A0A6A6UY31_9PLEO</name>
<sequence>MCLGGQRHQNRSREEAIYSRASPLHPLSKPSLTSFELPHWSNLVKRYEFATLKEEGTRKRRPRNMGYSFPAVPCLEPTDDPPIHLSTKSLLLELQKFNIWNAGEHTRITETYHARTMTITPVAVQEGRGHMGLIKSLKQAEFKEVLNSRNTFFELFGIPPNKVIRRGFVKKTLERDATLSEKEKEQYGVALMAALDELYANDTARIMWRQ</sequence>
<reference evidence="1" key="1">
    <citation type="journal article" date="2020" name="Stud. Mycol.">
        <title>101 Dothideomycetes genomes: a test case for predicting lifestyles and emergence of pathogens.</title>
        <authorList>
            <person name="Haridas S."/>
            <person name="Albert R."/>
            <person name="Binder M."/>
            <person name="Bloem J."/>
            <person name="Labutti K."/>
            <person name="Salamov A."/>
            <person name="Andreopoulos B."/>
            <person name="Baker S."/>
            <person name="Barry K."/>
            <person name="Bills G."/>
            <person name="Bluhm B."/>
            <person name="Cannon C."/>
            <person name="Castanera R."/>
            <person name="Culley D."/>
            <person name="Daum C."/>
            <person name="Ezra D."/>
            <person name="Gonzalez J."/>
            <person name="Henrissat B."/>
            <person name="Kuo A."/>
            <person name="Liang C."/>
            <person name="Lipzen A."/>
            <person name="Lutzoni F."/>
            <person name="Magnuson J."/>
            <person name="Mondo S."/>
            <person name="Nolan M."/>
            <person name="Ohm R."/>
            <person name="Pangilinan J."/>
            <person name="Park H.-J."/>
            <person name="Ramirez L."/>
            <person name="Alfaro M."/>
            <person name="Sun H."/>
            <person name="Tritt A."/>
            <person name="Yoshinaga Y."/>
            <person name="Zwiers L.-H."/>
            <person name="Turgeon B."/>
            <person name="Goodwin S."/>
            <person name="Spatafora J."/>
            <person name="Crous P."/>
            <person name="Grigoriev I."/>
        </authorList>
    </citation>
    <scope>NUCLEOTIDE SEQUENCE</scope>
    <source>
        <strain evidence="1">CBS 119925</strain>
    </source>
</reference>
<evidence type="ECO:0000313" key="1">
    <source>
        <dbReference type="EMBL" id="KAF2743182.1"/>
    </source>
</evidence>
<accession>A0A6A6UY31</accession>
<gene>
    <name evidence="1" type="ORF">M011DRAFT_225994</name>
</gene>
<dbReference type="AlphaFoldDB" id="A0A6A6UY31"/>
<dbReference type="Proteomes" id="UP000799440">
    <property type="component" value="Unassembled WGS sequence"/>
</dbReference>
<organism evidence="1 2">
    <name type="scientific">Sporormia fimetaria CBS 119925</name>
    <dbReference type="NCBI Taxonomy" id="1340428"/>
    <lineage>
        <taxon>Eukaryota</taxon>
        <taxon>Fungi</taxon>
        <taxon>Dikarya</taxon>
        <taxon>Ascomycota</taxon>
        <taxon>Pezizomycotina</taxon>
        <taxon>Dothideomycetes</taxon>
        <taxon>Pleosporomycetidae</taxon>
        <taxon>Pleosporales</taxon>
        <taxon>Sporormiaceae</taxon>
        <taxon>Sporormia</taxon>
    </lineage>
</organism>
<keyword evidence="2" id="KW-1185">Reference proteome</keyword>
<protein>
    <submittedName>
        <fullName evidence="1">Uncharacterized protein</fullName>
    </submittedName>
</protein>
<dbReference type="EMBL" id="MU006599">
    <property type="protein sequence ID" value="KAF2743182.1"/>
    <property type="molecule type" value="Genomic_DNA"/>
</dbReference>
<evidence type="ECO:0000313" key="2">
    <source>
        <dbReference type="Proteomes" id="UP000799440"/>
    </source>
</evidence>